<dbReference type="Gene3D" id="3.40.50.12780">
    <property type="entry name" value="N-terminal domain of ligase-like"/>
    <property type="match status" value="1"/>
</dbReference>
<dbReference type="PANTHER" id="PTHR36932:SF1">
    <property type="entry name" value="CAPSULAR POLYSACCHARIDE BIOSYNTHESIS PROTEIN"/>
    <property type="match status" value="1"/>
</dbReference>
<keyword evidence="2" id="KW-1185">Reference proteome</keyword>
<evidence type="ECO:0000313" key="2">
    <source>
        <dbReference type="Proteomes" id="UP000829476"/>
    </source>
</evidence>
<dbReference type="PANTHER" id="PTHR36932">
    <property type="entry name" value="CAPSULAR POLYSACCHARIDE BIOSYNTHESIS PROTEIN"/>
    <property type="match status" value="1"/>
</dbReference>
<dbReference type="SUPFAM" id="SSF56801">
    <property type="entry name" value="Acetyl-CoA synthetase-like"/>
    <property type="match status" value="1"/>
</dbReference>
<evidence type="ECO:0000313" key="1">
    <source>
        <dbReference type="EMBL" id="UNY98399.1"/>
    </source>
</evidence>
<reference evidence="1 2" key="1">
    <citation type="journal article" date="2018" name="Int. J. Syst. Evol. Microbiol.">
        <title>Zhouia spongiae sp. nov., isolated from a marine sponge.</title>
        <authorList>
            <person name="Zhuang L."/>
            <person name="Lin B."/>
            <person name="Qin F."/>
            <person name="Luo L."/>
        </authorList>
    </citation>
    <scope>NUCLEOTIDE SEQUENCE [LARGE SCALE GENOMIC DNA]</scope>
    <source>
        <strain evidence="1 2">HN-Y44</strain>
    </source>
</reference>
<dbReference type="EMBL" id="CP094326">
    <property type="protein sequence ID" value="UNY98399.1"/>
    <property type="molecule type" value="Genomic_DNA"/>
</dbReference>
<name>A0ABY3YKN6_9FLAO</name>
<dbReference type="InterPro" id="IPR042099">
    <property type="entry name" value="ANL_N_sf"/>
</dbReference>
<gene>
    <name evidence="1" type="ORF">MQE36_15095</name>
</gene>
<dbReference type="Proteomes" id="UP000829476">
    <property type="component" value="Chromosome"/>
</dbReference>
<accession>A0ABY3YKN6</accession>
<organism evidence="1 2">
    <name type="scientific">Zhouia spongiae</name>
    <dbReference type="NCBI Taxonomy" id="2202721"/>
    <lineage>
        <taxon>Bacteria</taxon>
        <taxon>Pseudomonadati</taxon>
        <taxon>Bacteroidota</taxon>
        <taxon>Flavobacteriia</taxon>
        <taxon>Flavobacteriales</taxon>
        <taxon>Flavobacteriaceae</taxon>
        <taxon>Zhouia</taxon>
    </lineage>
</organism>
<dbReference type="RefSeq" id="WP_242936806.1">
    <property type="nucleotide sequence ID" value="NZ_CP094326.1"/>
</dbReference>
<protein>
    <submittedName>
        <fullName evidence="1">CoF synthetase</fullName>
    </submittedName>
</protein>
<proteinExistence type="predicted"/>
<sequence>MKLFETIRYISFWIKDYLAGAPVYNNLREIRSGMGLSESDKVSAPLEVKVRNLINHATGTVPYYSNIKASSSLSDFPVTNKNMINAQRASFLSQLFVKEKKIKVTTSGSTGTPFTVYQDLHKKYRNTADMLFFSEKAGFRLGSKLYYVRLWTSYYRKNRFTKWYQNIEEVNILDVSEEEKIPQIIEDIKKRKSHAWLGYASGFDAICNYLEKHQFEAPIPNRITSAIAMSEALKPETKKMFKKYFHTELLSRYSNMENGIIAQQTKEVPDKFVLNTASYVIEILKLDDDKPVNNGEPGRIVITDLFNYAMPLIRYDTGDIGVMETHECSGRSYKVLSKIYGRKLDIIHDTNGKPVSPFVSFNITHFKKIKQIQLIQEDRKRYLIKLNIENGFRQHKEIINQFKSVLGPESIIELDFVDEIPLLASGKRKATVNNYIKEEENTEQLVKTL</sequence>
<dbReference type="InterPro" id="IPR053158">
    <property type="entry name" value="CapK_Type1_Caps_Biosynth"/>
</dbReference>